<dbReference type="EMBL" id="GEEE01007516">
    <property type="protein sequence ID" value="JAP55709.1"/>
    <property type="molecule type" value="Transcribed_RNA"/>
</dbReference>
<gene>
    <name evidence="2" type="ORF">TR99387</name>
</gene>
<evidence type="ECO:0000256" key="1">
    <source>
        <dbReference type="SAM" id="MobiDB-lite"/>
    </source>
</evidence>
<feature type="compositionally biased region" description="Polar residues" evidence="1">
    <location>
        <begin position="75"/>
        <end position="84"/>
    </location>
</feature>
<dbReference type="AlphaFoldDB" id="A0A0X3PVL8"/>
<protein>
    <submittedName>
        <fullName evidence="2">Uncharacterized protein</fullName>
    </submittedName>
</protein>
<evidence type="ECO:0000313" key="2">
    <source>
        <dbReference type="EMBL" id="JAP55709.1"/>
    </source>
</evidence>
<feature type="region of interest" description="Disordered" evidence="1">
    <location>
        <begin position="17"/>
        <end position="84"/>
    </location>
</feature>
<organism evidence="2">
    <name type="scientific">Schistocephalus solidus</name>
    <name type="common">Tapeworm</name>
    <dbReference type="NCBI Taxonomy" id="70667"/>
    <lineage>
        <taxon>Eukaryota</taxon>
        <taxon>Metazoa</taxon>
        <taxon>Spiralia</taxon>
        <taxon>Lophotrochozoa</taxon>
        <taxon>Platyhelminthes</taxon>
        <taxon>Cestoda</taxon>
        <taxon>Eucestoda</taxon>
        <taxon>Diphyllobothriidea</taxon>
        <taxon>Diphyllobothriidae</taxon>
        <taxon>Schistocephalus</taxon>
    </lineage>
</organism>
<sequence length="117" mass="13153">MTMKAIGGRLSYSNEDFLVGSQSRAKRTPSPRAHNPGDRHSAGSDGCSFGEVQRPVTRPPPQTEPSKTGWLITPPGSSSSSRQARQFIGKGIWPHRVFFIKRRYNGCRQMWKDPHHH</sequence>
<name>A0A0X3PVL8_SCHSO</name>
<accession>A0A0X3PVL8</accession>
<proteinExistence type="predicted"/>
<reference evidence="2" key="1">
    <citation type="submission" date="2016-01" db="EMBL/GenBank/DDBJ databases">
        <title>Reference transcriptome for the parasite Schistocephalus solidus: insights into the molecular evolution of parasitism.</title>
        <authorList>
            <person name="Hebert F.O."/>
            <person name="Grambauer S."/>
            <person name="Barber I."/>
            <person name="Landry C.R."/>
            <person name="Aubin-Horth N."/>
        </authorList>
    </citation>
    <scope>NUCLEOTIDE SEQUENCE</scope>
</reference>